<sequence length="133" mass="15341">MAKRCDVPFTLFQSMLGLFWGWCVKEWICWQLFLLILNVGLALVADKAVIHRRQQISKRIPSKWKEKPQKMQSKHLLQKLCLNAKRKFLKAKAHCFFPLLLFSSSPFNLPVAIVLPQVYLASIYSAPSPTTLP</sequence>
<evidence type="ECO:0000256" key="1">
    <source>
        <dbReference type="SAM" id="Phobius"/>
    </source>
</evidence>
<dbReference type="Proteomes" id="UP000326757">
    <property type="component" value="Unassembled WGS sequence"/>
</dbReference>
<keyword evidence="1" id="KW-0472">Membrane</keyword>
<gene>
    <name evidence="2" type="ORF">EYC80_005245</name>
</gene>
<dbReference type="EMBL" id="VIGI01000002">
    <property type="protein sequence ID" value="KAB8303877.1"/>
    <property type="molecule type" value="Genomic_DNA"/>
</dbReference>
<evidence type="ECO:0000313" key="3">
    <source>
        <dbReference type="Proteomes" id="UP000326757"/>
    </source>
</evidence>
<organism evidence="2 3">
    <name type="scientific">Monilinia laxa</name>
    <name type="common">Brown rot fungus</name>
    <name type="synonym">Sclerotinia laxa</name>
    <dbReference type="NCBI Taxonomy" id="61186"/>
    <lineage>
        <taxon>Eukaryota</taxon>
        <taxon>Fungi</taxon>
        <taxon>Dikarya</taxon>
        <taxon>Ascomycota</taxon>
        <taxon>Pezizomycotina</taxon>
        <taxon>Leotiomycetes</taxon>
        <taxon>Helotiales</taxon>
        <taxon>Sclerotiniaceae</taxon>
        <taxon>Monilinia</taxon>
    </lineage>
</organism>
<proteinExistence type="predicted"/>
<dbReference type="AlphaFoldDB" id="A0A5N6KJL3"/>
<accession>A0A5N6KJL3</accession>
<keyword evidence="1" id="KW-1133">Transmembrane helix</keyword>
<feature type="transmembrane region" description="Helical" evidence="1">
    <location>
        <begin position="95"/>
        <end position="119"/>
    </location>
</feature>
<feature type="transmembrane region" description="Helical" evidence="1">
    <location>
        <begin position="30"/>
        <end position="50"/>
    </location>
</feature>
<name>A0A5N6KJL3_MONLA</name>
<keyword evidence="3" id="KW-1185">Reference proteome</keyword>
<comment type="caution">
    <text evidence="2">The sequence shown here is derived from an EMBL/GenBank/DDBJ whole genome shotgun (WGS) entry which is preliminary data.</text>
</comment>
<reference evidence="2 3" key="1">
    <citation type="submission" date="2019-06" db="EMBL/GenBank/DDBJ databases">
        <title>Genome Sequence of the Brown Rot Fungal Pathogen Monilinia laxa.</title>
        <authorList>
            <person name="De Miccolis Angelini R.M."/>
            <person name="Landi L."/>
            <person name="Abate D."/>
            <person name="Pollastro S."/>
            <person name="Romanazzi G."/>
            <person name="Faretra F."/>
        </authorList>
    </citation>
    <scope>NUCLEOTIDE SEQUENCE [LARGE SCALE GENOMIC DNA]</scope>
    <source>
        <strain evidence="2 3">Mlax316</strain>
    </source>
</reference>
<feature type="transmembrane region" description="Helical" evidence="1">
    <location>
        <begin position="7"/>
        <end position="24"/>
    </location>
</feature>
<protein>
    <submittedName>
        <fullName evidence="2">Uncharacterized protein</fullName>
    </submittedName>
</protein>
<evidence type="ECO:0000313" key="2">
    <source>
        <dbReference type="EMBL" id="KAB8303877.1"/>
    </source>
</evidence>
<keyword evidence="1" id="KW-0812">Transmembrane</keyword>